<dbReference type="GO" id="GO:0006952">
    <property type="term" value="P:defense response"/>
    <property type="evidence" value="ECO:0007669"/>
    <property type="project" value="UniProtKB-KW"/>
</dbReference>
<keyword evidence="7" id="KW-1133">Transmembrane helix</keyword>
<dbReference type="InterPro" id="IPR001680">
    <property type="entry name" value="WD40_rpt"/>
</dbReference>
<dbReference type="Gene3D" id="2.130.10.10">
    <property type="entry name" value="YVTN repeat-like/Quinoprotein amine dehydrogenase"/>
    <property type="match status" value="2"/>
</dbReference>
<keyword evidence="8" id="KW-0472">Membrane</keyword>
<dbReference type="InterPro" id="IPR015943">
    <property type="entry name" value="WD40/YVTN_repeat-like_dom_sf"/>
</dbReference>
<dbReference type="AlphaFoldDB" id="A0AAD8J2Z7"/>
<keyword evidence="4" id="KW-0812">Transmembrane</keyword>
<dbReference type="GO" id="GO:0006891">
    <property type="term" value="P:intra-Golgi vesicle-mediated transport"/>
    <property type="evidence" value="ECO:0007669"/>
    <property type="project" value="TreeGrafter"/>
</dbReference>
<dbReference type="GO" id="GO:0006886">
    <property type="term" value="P:intracellular protein transport"/>
    <property type="evidence" value="ECO:0007669"/>
    <property type="project" value="TreeGrafter"/>
</dbReference>
<proteinExistence type="inferred from homology"/>
<reference evidence="10" key="1">
    <citation type="submission" date="2023-02" db="EMBL/GenBank/DDBJ databases">
        <title>Genome of toxic invasive species Heracleum sosnowskyi carries increased number of genes despite the absence of recent whole-genome duplications.</title>
        <authorList>
            <person name="Schelkunov M."/>
            <person name="Shtratnikova V."/>
            <person name="Makarenko M."/>
            <person name="Klepikova A."/>
            <person name="Omelchenko D."/>
            <person name="Novikova G."/>
            <person name="Obukhova E."/>
            <person name="Bogdanov V."/>
            <person name="Penin A."/>
            <person name="Logacheva M."/>
        </authorList>
    </citation>
    <scope>NUCLEOTIDE SEQUENCE</scope>
    <source>
        <strain evidence="10">Hsosn_3</strain>
        <tissue evidence="10">Leaf</tissue>
    </source>
</reference>
<evidence type="ECO:0000256" key="9">
    <source>
        <dbReference type="ARBA" id="ARBA00023265"/>
    </source>
</evidence>
<keyword evidence="9" id="KW-0568">Pathogenesis-related protein</keyword>
<dbReference type="GO" id="GO:0006890">
    <property type="term" value="P:retrograde vesicle-mediated transport, Golgi to endoplasmic reticulum"/>
    <property type="evidence" value="ECO:0007669"/>
    <property type="project" value="TreeGrafter"/>
</dbReference>
<dbReference type="Pfam" id="PF00400">
    <property type="entry name" value="WD40"/>
    <property type="match status" value="2"/>
</dbReference>
<dbReference type="GO" id="GO:0030126">
    <property type="term" value="C:COPI vesicle coat"/>
    <property type="evidence" value="ECO:0007669"/>
    <property type="project" value="TreeGrafter"/>
</dbReference>
<evidence type="ECO:0000256" key="6">
    <source>
        <dbReference type="ARBA" id="ARBA00022821"/>
    </source>
</evidence>
<dbReference type="PANTHER" id="PTHR19876">
    <property type="entry name" value="COATOMER"/>
    <property type="match status" value="1"/>
</dbReference>
<dbReference type="Proteomes" id="UP001237642">
    <property type="component" value="Unassembled WGS sequence"/>
</dbReference>
<keyword evidence="5" id="KW-0677">Repeat</keyword>
<reference evidence="10" key="2">
    <citation type="submission" date="2023-05" db="EMBL/GenBank/DDBJ databases">
        <authorList>
            <person name="Schelkunov M.I."/>
        </authorList>
    </citation>
    <scope>NUCLEOTIDE SEQUENCE</scope>
    <source>
        <strain evidence="10">Hsosn_3</strain>
        <tissue evidence="10">Leaf</tissue>
    </source>
</reference>
<keyword evidence="3" id="KW-0853">WD repeat</keyword>
<comment type="similarity">
    <text evidence="2">Belongs to the MLO family.</text>
</comment>
<organism evidence="10 11">
    <name type="scientific">Heracleum sosnowskyi</name>
    <dbReference type="NCBI Taxonomy" id="360622"/>
    <lineage>
        <taxon>Eukaryota</taxon>
        <taxon>Viridiplantae</taxon>
        <taxon>Streptophyta</taxon>
        <taxon>Embryophyta</taxon>
        <taxon>Tracheophyta</taxon>
        <taxon>Spermatophyta</taxon>
        <taxon>Magnoliopsida</taxon>
        <taxon>eudicotyledons</taxon>
        <taxon>Gunneridae</taxon>
        <taxon>Pentapetalae</taxon>
        <taxon>asterids</taxon>
        <taxon>campanulids</taxon>
        <taxon>Apiales</taxon>
        <taxon>Apiaceae</taxon>
        <taxon>Apioideae</taxon>
        <taxon>apioid superclade</taxon>
        <taxon>Tordylieae</taxon>
        <taxon>Tordyliinae</taxon>
        <taxon>Heracleum</taxon>
    </lineage>
</organism>
<gene>
    <name evidence="10" type="ORF">POM88_014048</name>
</gene>
<dbReference type="SMART" id="SM00320">
    <property type="entry name" value="WD40"/>
    <property type="match status" value="2"/>
</dbReference>
<evidence type="ECO:0000313" key="10">
    <source>
        <dbReference type="EMBL" id="KAK1394992.1"/>
    </source>
</evidence>
<keyword evidence="6" id="KW-0611">Plant defense</keyword>
<accession>A0AAD8J2Z7</accession>
<evidence type="ECO:0000313" key="11">
    <source>
        <dbReference type="Proteomes" id="UP001237642"/>
    </source>
</evidence>
<evidence type="ECO:0000256" key="5">
    <source>
        <dbReference type="ARBA" id="ARBA00022737"/>
    </source>
</evidence>
<comment type="caution">
    <text evidence="10">The sequence shown here is derived from an EMBL/GenBank/DDBJ whole genome shotgun (WGS) entry which is preliminary data.</text>
</comment>
<comment type="subcellular location">
    <subcellularLocation>
        <location evidence="1">Membrane</location>
        <topology evidence="1">Multi-pass membrane protein</topology>
    </subcellularLocation>
</comment>
<dbReference type="GO" id="GO:0006888">
    <property type="term" value="P:endoplasmic reticulum to Golgi vesicle-mediated transport"/>
    <property type="evidence" value="ECO:0007669"/>
    <property type="project" value="TreeGrafter"/>
</dbReference>
<dbReference type="Pfam" id="PF03094">
    <property type="entry name" value="Mlo"/>
    <property type="match status" value="1"/>
</dbReference>
<dbReference type="InterPro" id="IPR004326">
    <property type="entry name" value="Mlo"/>
</dbReference>
<dbReference type="InterPro" id="IPR050844">
    <property type="entry name" value="Coatomer_complex_subunit"/>
</dbReference>
<evidence type="ECO:0000256" key="3">
    <source>
        <dbReference type="ARBA" id="ARBA00022574"/>
    </source>
</evidence>
<protein>
    <submittedName>
        <fullName evidence="10">Uncharacterized protein</fullName>
    </submittedName>
</protein>
<dbReference type="PANTHER" id="PTHR19876:SF68">
    <property type="entry name" value="COATOMER SUBUNIT BETA'-2"/>
    <property type="match status" value="1"/>
</dbReference>
<dbReference type="EMBL" id="JAUIZM010000003">
    <property type="protein sequence ID" value="KAK1394992.1"/>
    <property type="molecule type" value="Genomic_DNA"/>
</dbReference>
<evidence type="ECO:0000256" key="8">
    <source>
        <dbReference type="ARBA" id="ARBA00023136"/>
    </source>
</evidence>
<evidence type="ECO:0000256" key="4">
    <source>
        <dbReference type="ARBA" id="ARBA00022692"/>
    </source>
</evidence>
<evidence type="ECO:0000256" key="2">
    <source>
        <dbReference type="ARBA" id="ARBA00006574"/>
    </source>
</evidence>
<keyword evidence="11" id="KW-1185">Reference proteome</keyword>
<evidence type="ECO:0000256" key="7">
    <source>
        <dbReference type="ARBA" id="ARBA00022989"/>
    </source>
</evidence>
<name>A0AAD8J2Z7_9APIA</name>
<dbReference type="SUPFAM" id="SSF50978">
    <property type="entry name" value="WD40 repeat-like"/>
    <property type="match status" value="1"/>
</dbReference>
<dbReference type="InterPro" id="IPR036322">
    <property type="entry name" value="WD40_repeat_dom_sf"/>
</dbReference>
<evidence type="ECO:0000256" key="1">
    <source>
        <dbReference type="ARBA" id="ARBA00004141"/>
    </source>
</evidence>
<sequence>MPLLRLEIKRKLVQRSERVKSVDLHPTEPWILASLYYGIVCIWNYQSQTMSKSFEIWNLGSPDPNFTLDAHLKGVNCVDYFTSGDKPYLITGSDDHTAKFQLSISLGLEQIIHIIGKWLTRKNKSALYEALVKIKSELMLLGFISLLLTVLKGTISEIFIPKAIGNSWLPCDKDFEEEHENDFDGDDGHRKLFSGFVSSDNFLYQFQRLTI</sequence>